<accession>A0A2H3CK85</accession>
<name>A0A2H3CK85_ARMGA</name>
<evidence type="ECO:0000313" key="2">
    <source>
        <dbReference type="Proteomes" id="UP000217790"/>
    </source>
</evidence>
<keyword evidence="2" id="KW-1185">Reference proteome</keyword>
<reference evidence="2" key="1">
    <citation type="journal article" date="2017" name="Nat. Ecol. Evol.">
        <title>Genome expansion and lineage-specific genetic innovations in the forest pathogenic fungi Armillaria.</title>
        <authorList>
            <person name="Sipos G."/>
            <person name="Prasanna A.N."/>
            <person name="Walter M.C."/>
            <person name="O'Connor E."/>
            <person name="Balint B."/>
            <person name="Krizsan K."/>
            <person name="Kiss B."/>
            <person name="Hess J."/>
            <person name="Varga T."/>
            <person name="Slot J."/>
            <person name="Riley R."/>
            <person name="Boka B."/>
            <person name="Rigling D."/>
            <person name="Barry K."/>
            <person name="Lee J."/>
            <person name="Mihaltcheva S."/>
            <person name="LaButti K."/>
            <person name="Lipzen A."/>
            <person name="Waldron R."/>
            <person name="Moloney N.M."/>
            <person name="Sperisen C."/>
            <person name="Kredics L."/>
            <person name="Vagvoelgyi C."/>
            <person name="Patrignani A."/>
            <person name="Fitzpatrick D."/>
            <person name="Nagy I."/>
            <person name="Doyle S."/>
            <person name="Anderson J.B."/>
            <person name="Grigoriev I.V."/>
            <person name="Gueldener U."/>
            <person name="Muensterkoetter M."/>
            <person name="Nagy L.G."/>
        </authorList>
    </citation>
    <scope>NUCLEOTIDE SEQUENCE [LARGE SCALE GENOMIC DNA]</scope>
    <source>
        <strain evidence="2">Ar21-2</strain>
    </source>
</reference>
<proteinExistence type="predicted"/>
<sequence>MARHFLRRDVKTIFDTNQKPNPDLFSFDGGHLSTIRSLSIIADGLRPPFLIFSLAPCVIYAIHSRVTRGPTSKFLYPPDSREQEIVSGHCSVRIGCLLCGGSCVSSDIVPIGAFFWTS</sequence>
<evidence type="ECO:0000313" key="1">
    <source>
        <dbReference type="EMBL" id="PBK82290.1"/>
    </source>
</evidence>
<dbReference type="InParanoid" id="A0A2H3CK85"/>
<dbReference type="AlphaFoldDB" id="A0A2H3CK85"/>
<dbReference type="EMBL" id="KZ293719">
    <property type="protein sequence ID" value="PBK82290.1"/>
    <property type="molecule type" value="Genomic_DNA"/>
</dbReference>
<protein>
    <submittedName>
        <fullName evidence="1">Uncharacterized protein</fullName>
    </submittedName>
</protein>
<organism evidence="1 2">
    <name type="scientific">Armillaria gallica</name>
    <name type="common">Bulbous honey fungus</name>
    <name type="synonym">Armillaria bulbosa</name>
    <dbReference type="NCBI Taxonomy" id="47427"/>
    <lineage>
        <taxon>Eukaryota</taxon>
        <taxon>Fungi</taxon>
        <taxon>Dikarya</taxon>
        <taxon>Basidiomycota</taxon>
        <taxon>Agaricomycotina</taxon>
        <taxon>Agaricomycetes</taxon>
        <taxon>Agaricomycetidae</taxon>
        <taxon>Agaricales</taxon>
        <taxon>Marasmiineae</taxon>
        <taxon>Physalacriaceae</taxon>
        <taxon>Armillaria</taxon>
    </lineage>
</organism>
<gene>
    <name evidence="1" type="ORF">ARMGADRAFT_738289</name>
</gene>
<dbReference type="Proteomes" id="UP000217790">
    <property type="component" value="Unassembled WGS sequence"/>
</dbReference>